<keyword evidence="2 6" id="KW-1003">Cell membrane</keyword>
<evidence type="ECO:0000256" key="5">
    <source>
        <dbReference type="ARBA" id="ARBA00023136"/>
    </source>
</evidence>
<dbReference type="InterPro" id="IPR015414">
    <property type="entry name" value="TMEM64"/>
</dbReference>
<evidence type="ECO:0000256" key="6">
    <source>
        <dbReference type="RuleBase" id="RU366058"/>
    </source>
</evidence>
<feature type="transmembrane region" description="Helical" evidence="6">
    <location>
        <begin position="12"/>
        <end position="31"/>
    </location>
</feature>
<keyword evidence="3 6" id="KW-0812">Transmembrane</keyword>
<dbReference type="RefSeq" id="WP_188694817.1">
    <property type="nucleotide sequence ID" value="NZ_BMLS01000003.1"/>
</dbReference>
<dbReference type="AlphaFoldDB" id="A0A917Z126"/>
<sequence>MTKPAPKSFARSVLPALTWLTALLIIGWFVGKTQWLADWQPERFGQYLTGNVLYDSAIFVGLFAVLSAIGLPRQIPAFIGGYYFGVLSGLLLSTLAVTLGASLTLLTVRLLGNQLATLKQRLTGQRLRHFLSQNTFQATIAVRLFPVGNNLAVNLLAGLIRLPVVAFLCGSFIGYLPQMLVFALSGAGLKFNAHLQILLGAALLIISSAIGIWLYRRSRLHTESHLRQDAPAHV</sequence>
<feature type="transmembrane region" description="Helical" evidence="6">
    <location>
        <begin position="83"/>
        <end position="111"/>
    </location>
</feature>
<evidence type="ECO:0000256" key="3">
    <source>
        <dbReference type="ARBA" id="ARBA00022692"/>
    </source>
</evidence>
<proteinExistence type="inferred from homology"/>
<protein>
    <recommendedName>
        <fullName evidence="6">TVP38/TMEM64 family membrane protein</fullName>
    </recommendedName>
</protein>
<evidence type="ECO:0000256" key="4">
    <source>
        <dbReference type="ARBA" id="ARBA00022989"/>
    </source>
</evidence>
<comment type="similarity">
    <text evidence="6">Belongs to the TVP38/TMEM64 family.</text>
</comment>
<accession>A0A917Z126</accession>
<name>A0A917Z126_9ALTE</name>
<dbReference type="Pfam" id="PF09335">
    <property type="entry name" value="VTT_dom"/>
    <property type="match status" value="1"/>
</dbReference>
<keyword evidence="9" id="KW-1185">Reference proteome</keyword>
<dbReference type="PANTHER" id="PTHR12677:SF59">
    <property type="entry name" value="GOLGI APPARATUS MEMBRANE PROTEIN TVP38-RELATED"/>
    <property type="match status" value="1"/>
</dbReference>
<keyword evidence="4 6" id="KW-1133">Transmembrane helix</keyword>
<evidence type="ECO:0000313" key="9">
    <source>
        <dbReference type="Proteomes" id="UP000606935"/>
    </source>
</evidence>
<feature type="domain" description="VTT" evidence="7">
    <location>
        <begin position="71"/>
        <end position="187"/>
    </location>
</feature>
<dbReference type="GO" id="GO:0005886">
    <property type="term" value="C:plasma membrane"/>
    <property type="evidence" value="ECO:0007669"/>
    <property type="project" value="UniProtKB-SubCell"/>
</dbReference>
<feature type="transmembrane region" description="Helical" evidence="6">
    <location>
        <begin position="52"/>
        <end position="71"/>
    </location>
</feature>
<dbReference type="EMBL" id="BMLS01000003">
    <property type="protein sequence ID" value="GGO69991.1"/>
    <property type="molecule type" value="Genomic_DNA"/>
</dbReference>
<evidence type="ECO:0000256" key="2">
    <source>
        <dbReference type="ARBA" id="ARBA00022475"/>
    </source>
</evidence>
<dbReference type="Proteomes" id="UP000606935">
    <property type="component" value="Unassembled WGS sequence"/>
</dbReference>
<gene>
    <name evidence="8" type="ORF">GCM10010982_22440</name>
</gene>
<feature type="transmembrane region" description="Helical" evidence="6">
    <location>
        <begin position="195"/>
        <end position="215"/>
    </location>
</feature>
<reference evidence="8" key="1">
    <citation type="journal article" date="2014" name="Int. J. Syst. Evol. Microbiol.">
        <title>Complete genome sequence of Corynebacterium casei LMG S-19264T (=DSM 44701T), isolated from a smear-ripened cheese.</title>
        <authorList>
            <consortium name="US DOE Joint Genome Institute (JGI-PGF)"/>
            <person name="Walter F."/>
            <person name="Albersmeier A."/>
            <person name="Kalinowski J."/>
            <person name="Ruckert C."/>
        </authorList>
    </citation>
    <scope>NUCLEOTIDE SEQUENCE</scope>
    <source>
        <strain evidence="8">CGMCC 1.7086</strain>
    </source>
</reference>
<evidence type="ECO:0000259" key="7">
    <source>
        <dbReference type="Pfam" id="PF09335"/>
    </source>
</evidence>
<reference evidence="8" key="2">
    <citation type="submission" date="2020-09" db="EMBL/GenBank/DDBJ databases">
        <authorList>
            <person name="Sun Q."/>
            <person name="Zhou Y."/>
        </authorList>
    </citation>
    <scope>NUCLEOTIDE SEQUENCE</scope>
    <source>
        <strain evidence="8">CGMCC 1.7086</strain>
    </source>
</reference>
<comment type="subcellular location">
    <subcellularLocation>
        <location evidence="1 6">Cell membrane</location>
        <topology evidence="1 6">Multi-pass membrane protein</topology>
    </subcellularLocation>
</comment>
<dbReference type="PANTHER" id="PTHR12677">
    <property type="entry name" value="GOLGI APPARATUS MEMBRANE PROTEIN TVP38-RELATED"/>
    <property type="match status" value="1"/>
</dbReference>
<organism evidence="8 9">
    <name type="scientific">Bowmanella pacifica</name>
    <dbReference type="NCBI Taxonomy" id="502051"/>
    <lineage>
        <taxon>Bacteria</taxon>
        <taxon>Pseudomonadati</taxon>
        <taxon>Pseudomonadota</taxon>
        <taxon>Gammaproteobacteria</taxon>
        <taxon>Alteromonadales</taxon>
        <taxon>Alteromonadaceae</taxon>
        <taxon>Bowmanella</taxon>
    </lineage>
</organism>
<comment type="caution">
    <text evidence="6">Lacks conserved residue(s) required for the propagation of feature annotation.</text>
</comment>
<evidence type="ECO:0000313" key="8">
    <source>
        <dbReference type="EMBL" id="GGO69991.1"/>
    </source>
</evidence>
<evidence type="ECO:0000256" key="1">
    <source>
        <dbReference type="ARBA" id="ARBA00004651"/>
    </source>
</evidence>
<keyword evidence="5 6" id="KW-0472">Membrane</keyword>
<comment type="caution">
    <text evidence="8">The sequence shown here is derived from an EMBL/GenBank/DDBJ whole genome shotgun (WGS) entry which is preliminary data.</text>
</comment>
<dbReference type="InterPro" id="IPR032816">
    <property type="entry name" value="VTT_dom"/>
</dbReference>